<proteinExistence type="predicted"/>
<evidence type="ECO:0000256" key="2">
    <source>
        <dbReference type="PROSITE-ProRule" id="PRU00335"/>
    </source>
</evidence>
<dbReference type="PANTHER" id="PTHR30055">
    <property type="entry name" value="HTH-TYPE TRANSCRIPTIONAL REGULATOR RUTR"/>
    <property type="match status" value="1"/>
</dbReference>
<dbReference type="PANTHER" id="PTHR30055:SF235">
    <property type="entry name" value="TRANSCRIPTIONAL REGULATORY PROTEIN"/>
    <property type="match status" value="1"/>
</dbReference>
<dbReference type="InterPro" id="IPR001647">
    <property type="entry name" value="HTH_TetR"/>
</dbReference>
<feature type="DNA-binding region" description="H-T-H motif" evidence="2">
    <location>
        <begin position="62"/>
        <end position="81"/>
    </location>
</feature>
<reference evidence="5 6" key="1">
    <citation type="submission" date="2018-06" db="EMBL/GenBank/DDBJ databases">
        <authorList>
            <consortium name="Pathogen Informatics"/>
            <person name="Doyle S."/>
        </authorList>
    </citation>
    <scope>NUCLEOTIDE SEQUENCE [LARGE SCALE GENOMIC DNA]</scope>
    <source>
        <strain evidence="5 6">NCTC13184</strain>
    </source>
</reference>
<name>A0A378WYW9_9NOCA</name>
<dbReference type="SUPFAM" id="SSF46689">
    <property type="entry name" value="Homeodomain-like"/>
    <property type="match status" value="1"/>
</dbReference>
<evidence type="ECO:0000259" key="4">
    <source>
        <dbReference type="PROSITE" id="PS50977"/>
    </source>
</evidence>
<protein>
    <submittedName>
        <fullName evidence="5">Transcriptional repressor BetI</fullName>
    </submittedName>
</protein>
<gene>
    <name evidence="5" type="ORF">NCTC13184_04319</name>
</gene>
<dbReference type="PROSITE" id="PS50977">
    <property type="entry name" value="HTH_TETR_2"/>
    <property type="match status" value="1"/>
</dbReference>
<feature type="domain" description="HTH tetR-type" evidence="4">
    <location>
        <begin position="39"/>
        <end position="99"/>
    </location>
</feature>
<feature type="region of interest" description="Disordered" evidence="3">
    <location>
        <begin position="219"/>
        <end position="238"/>
    </location>
</feature>
<dbReference type="Pfam" id="PF00440">
    <property type="entry name" value="TetR_N"/>
    <property type="match status" value="1"/>
</dbReference>
<evidence type="ECO:0000313" key="5">
    <source>
        <dbReference type="EMBL" id="SUA45795.1"/>
    </source>
</evidence>
<dbReference type="InterPro" id="IPR009057">
    <property type="entry name" value="Homeodomain-like_sf"/>
</dbReference>
<dbReference type="PRINTS" id="PR00455">
    <property type="entry name" value="HTHTETR"/>
</dbReference>
<sequence length="238" mass="25753">MSTTRETADVQHFVPLIQSLIETCCVSWFTNGMGEKVAAGTRAKLLAAAERLLLTERYEDVSVRAICVAAGANPAAVHYHFGSKEALIAALIEDRLGPLWAEGLAAATATEPSSVPAVVDAVLAPFVELAADPMGRLHLRLLAGLILRRRPMSWQHQWFRMETWSQLLPELSSGEARRRWQLAFDLIIMRFGSTEDYDIAPSAVATLREFVIAGLSAPPPASGAPHAASTASHTAVQE</sequence>
<dbReference type="Gene3D" id="1.10.357.10">
    <property type="entry name" value="Tetracycline Repressor, domain 2"/>
    <property type="match status" value="1"/>
</dbReference>
<dbReference type="Proteomes" id="UP000255082">
    <property type="component" value="Unassembled WGS sequence"/>
</dbReference>
<dbReference type="GO" id="GO:0000976">
    <property type="term" value="F:transcription cis-regulatory region binding"/>
    <property type="evidence" value="ECO:0007669"/>
    <property type="project" value="TreeGrafter"/>
</dbReference>
<evidence type="ECO:0000313" key="6">
    <source>
        <dbReference type="Proteomes" id="UP000255082"/>
    </source>
</evidence>
<organism evidence="5 6">
    <name type="scientific">Nocardia africana</name>
    <dbReference type="NCBI Taxonomy" id="134964"/>
    <lineage>
        <taxon>Bacteria</taxon>
        <taxon>Bacillati</taxon>
        <taxon>Actinomycetota</taxon>
        <taxon>Actinomycetes</taxon>
        <taxon>Mycobacteriales</taxon>
        <taxon>Nocardiaceae</taxon>
        <taxon>Nocardia</taxon>
    </lineage>
</organism>
<dbReference type="InterPro" id="IPR050109">
    <property type="entry name" value="HTH-type_TetR-like_transc_reg"/>
</dbReference>
<feature type="compositionally biased region" description="Low complexity" evidence="3">
    <location>
        <begin position="223"/>
        <end position="238"/>
    </location>
</feature>
<dbReference type="EMBL" id="UGRU01000001">
    <property type="protein sequence ID" value="SUA45795.1"/>
    <property type="molecule type" value="Genomic_DNA"/>
</dbReference>
<evidence type="ECO:0000256" key="1">
    <source>
        <dbReference type="ARBA" id="ARBA00023125"/>
    </source>
</evidence>
<dbReference type="AlphaFoldDB" id="A0A378WYW9"/>
<dbReference type="GO" id="GO:0003700">
    <property type="term" value="F:DNA-binding transcription factor activity"/>
    <property type="evidence" value="ECO:0007669"/>
    <property type="project" value="TreeGrafter"/>
</dbReference>
<keyword evidence="1 2" id="KW-0238">DNA-binding</keyword>
<accession>A0A378WYW9</accession>
<evidence type="ECO:0000256" key="3">
    <source>
        <dbReference type="SAM" id="MobiDB-lite"/>
    </source>
</evidence>